<dbReference type="InterPro" id="IPR008861">
    <property type="entry name" value="GpX-like"/>
</dbReference>
<proteinExistence type="predicted"/>
<gene>
    <name evidence="1" type="ORF">BECKLFY1418C_GA0070996_102236</name>
</gene>
<organism evidence="1">
    <name type="scientific">Candidatus Kentrum sp. LFY</name>
    <dbReference type="NCBI Taxonomy" id="2126342"/>
    <lineage>
        <taxon>Bacteria</taxon>
        <taxon>Pseudomonadati</taxon>
        <taxon>Pseudomonadota</taxon>
        <taxon>Gammaproteobacteria</taxon>
        <taxon>Candidatus Kentrum</taxon>
    </lineage>
</organism>
<evidence type="ECO:0000313" key="1">
    <source>
        <dbReference type="EMBL" id="VFK16296.1"/>
    </source>
</evidence>
<dbReference type="EMBL" id="CAADFN010000022">
    <property type="protein sequence ID" value="VFK16296.1"/>
    <property type="molecule type" value="Genomic_DNA"/>
</dbReference>
<dbReference type="AlphaFoldDB" id="A0A450WGT9"/>
<sequence>MGEGSLARPIRVMTRYLRHITRDKERWDQLSWRYYGTAHGYERIILANPDVSLSPVLRAGIVLSIPVIEPETAGANLGLPPWKRP</sequence>
<reference evidence="1" key="1">
    <citation type="submission" date="2019-02" db="EMBL/GenBank/DDBJ databases">
        <authorList>
            <person name="Gruber-Vodicka R. H."/>
            <person name="Seah K. B. B."/>
        </authorList>
    </citation>
    <scope>NUCLEOTIDE SEQUENCE</scope>
    <source>
        <strain evidence="1">BECK_BY7</strain>
    </source>
</reference>
<protein>
    <submittedName>
        <fullName evidence="1">P2-like prophage tail protein X</fullName>
    </submittedName>
</protein>
<name>A0A450WGT9_9GAMM</name>
<accession>A0A450WGT9</accession>
<dbReference type="Pfam" id="PF05489">
    <property type="entry name" value="Phage_tail_X"/>
    <property type="match status" value="1"/>
</dbReference>